<keyword evidence="2" id="KW-1185">Reference proteome</keyword>
<accession>A0ACB0ZT11</accession>
<dbReference type="EMBL" id="CAVMJV010000045">
    <property type="protein sequence ID" value="CAK5082016.1"/>
    <property type="molecule type" value="Genomic_DNA"/>
</dbReference>
<comment type="caution">
    <text evidence="1">The sequence shown here is derived from an EMBL/GenBank/DDBJ whole genome shotgun (WGS) entry which is preliminary data.</text>
</comment>
<gene>
    <name evidence="1" type="ORF">MENTE1834_LOCUS29262</name>
</gene>
<dbReference type="Proteomes" id="UP001497535">
    <property type="component" value="Unassembled WGS sequence"/>
</dbReference>
<sequence>MEILDLKLFLPSFFLSPLHHPLHKFHDLHLVVDNLFVLEKFDLRKNLDNKISPNPRAVYFEFYYSLMTLLQILLFL</sequence>
<evidence type="ECO:0000313" key="2">
    <source>
        <dbReference type="Proteomes" id="UP001497535"/>
    </source>
</evidence>
<evidence type="ECO:0000313" key="1">
    <source>
        <dbReference type="EMBL" id="CAK5082016.1"/>
    </source>
</evidence>
<name>A0ACB0ZT11_MELEN</name>
<proteinExistence type="predicted"/>
<organism evidence="1 2">
    <name type="scientific">Meloidogyne enterolobii</name>
    <name type="common">Root-knot nematode worm</name>
    <name type="synonym">Meloidogyne mayaguensis</name>
    <dbReference type="NCBI Taxonomy" id="390850"/>
    <lineage>
        <taxon>Eukaryota</taxon>
        <taxon>Metazoa</taxon>
        <taxon>Ecdysozoa</taxon>
        <taxon>Nematoda</taxon>
        <taxon>Chromadorea</taxon>
        <taxon>Rhabditida</taxon>
        <taxon>Tylenchina</taxon>
        <taxon>Tylenchomorpha</taxon>
        <taxon>Tylenchoidea</taxon>
        <taxon>Meloidogynidae</taxon>
        <taxon>Meloidogyninae</taxon>
        <taxon>Meloidogyne</taxon>
    </lineage>
</organism>
<protein>
    <submittedName>
        <fullName evidence="1">Uncharacterized protein</fullName>
    </submittedName>
</protein>
<reference evidence="1" key="1">
    <citation type="submission" date="2023-11" db="EMBL/GenBank/DDBJ databases">
        <authorList>
            <person name="Poullet M."/>
        </authorList>
    </citation>
    <scope>NUCLEOTIDE SEQUENCE</scope>
    <source>
        <strain evidence="1">E1834</strain>
    </source>
</reference>